<keyword evidence="3" id="KW-0804">Transcription</keyword>
<keyword evidence="2" id="KW-0238">DNA-binding</keyword>
<dbReference type="SUPFAM" id="SSF47413">
    <property type="entry name" value="lambda repressor-like DNA-binding domains"/>
    <property type="match status" value="1"/>
</dbReference>
<gene>
    <name evidence="5" type="ORF">ACFFIT_02500</name>
</gene>
<dbReference type="PROSITE" id="PS50943">
    <property type="entry name" value="HTH_CROC1"/>
    <property type="match status" value="1"/>
</dbReference>
<protein>
    <submittedName>
        <fullName evidence="5">XRE family transcriptional regulator</fullName>
    </submittedName>
</protein>
<dbReference type="Gene3D" id="1.10.260.40">
    <property type="entry name" value="lambda repressor-like DNA-binding domains"/>
    <property type="match status" value="1"/>
</dbReference>
<dbReference type="CDD" id="cd06529">
    <property type="entry name" value="S24_LexA-like"/>
    <property type="match status" value="1"/>
</dbReference>
<dbReference type="SUPFAM" id="SSF51306">
    <property type="entry name" value="LexA/Signal peptidase"/>
    <property type="match status" value="1"/>
</dbReference>
<dbReference type="InterPro" id="IPR015927">
    <property type="entry name" value="Peptidase_S24_S26A/B/C"/>
</dbReference>
<evidence type="ECO:0000313" key="5">
    <source>
        <dbReference type="EMBL" id="MFC0178973.1"/>
    </source>
</evidence>
<dbReference type="Proteomes" id="UP001589758">
    <property type="component" value="Unassembled WGS sequence"/>
</dbReference>
<accession>A0ABV6C7N3</accession>
<proteinExistence type="predicted"/>
<dbReference type="Gene3D" id="2.10.109.10">
    <property type="entry name" value="Umud Fragment, subunit A"/>
    <property type="match status" value="1"/>
</dbReference>
<dbReference type="InterPro" id="IPR039418">
    <property type="entry name" value="LexA-like"/>
</dbReference>
<dbReference type="PANTHER" id="PTHR40661:SF2">
    <property type="entry name" value="HTH-TYPE TRANSCRIPTIONAL REGULATOR PRTR"/>
    <property type="match status" value="1"/>
</dbReference>
<dbReference type="InterPro" id="IPR010982">
    <property type="entry name" value="Lambda_DNA-bd_dom_sf"/>
</dbReference>
<dbReference type="CDD" id="cd00093">
    <property type="entry name" value="HTH_XRE"/>
    <property type="match status" value="1"/>
</dbReference>
<dbReference type="InterPro" id="IPR001387">
    <property type="entry name" value="Cro/C1-type_HTH"/>
</dbReference>
<dbReference type="RefSeq" id="WP_385876070.1">
    <property type="nucleotide sequence ID" value="NZ_JBHLXE010000027.1"/>
</dbReference>
<organism evidence="5 6">
    <name type="scientific">Thorsellia kenyensis</name>
    <dbReference type="NCBI Taxonomy" id="1549888"/>
    <lineage>
        <taxon>Bacteria</taxon>
        <taxon>Pseudomonadati</taxon>
        <taxon>Pseudomonadota</taxon>
        <taxon>Gammaproteobacteria</taxon>
        <taxon>Enterobacterales</taxon>
        <taxon>Thorselliaceae</taxon>
        <taxon>Thorsellia</taxon>
    </lineage>
</organism>
<dbReference type="SMART" id="SM00530">
    <property type="entry name" value="HTH_XRE"/>
    <property type="match status" value="1"/>
</dbReference>
<keyword evidence="1" id="KW-0805">Transcription regulation</keyword>
<dbReference type="EMBL" id="JBHLXE010000027">
    <property type="protein sequence ID" value="MFC0178973.1"/>
    <property type="molecule type" value="Genomic_DNA"/>
</dbReference>
<evidence type="ECO:0000256" key="2">
    <source>
        <dbReference type="ARBA" id="ARBA00023125"/>
    </source>
</evidence>
<evidence type="ECO:0000259" key="4">
    <source>
        <dbReference type="PROSITE" id="PS50943"/>
    </source>
</evidence>
<name>A0ABV6C7N3_9GAMM</name>
<sequence>MRTTFAQRLAQAAESAGLKEHGRSTAIAKAMGVSTKAVSNWFSGKAEPDQSRLGELSDFLDVNLYWLTGHSDEISKTSEKKIKSGMHNILGVAMNAPFGPIAGILGGIIATKKHRENEIPNKESWESVVTWDSETPLDSEEVEVPFLKDIELACGDGSHDYGDYNGFKLRFSKATLRKFGAPTDGSTIFCFPAKGDSMEPIIPEGSTVTVNIADKQIVDGKVYAINQDGWKRLKLLYRTGPNKVSIRSYNQTYEPEEANLDEIEIIGRAVHFSVML</sequence>
<keyword evidence="6" id="KW-1185">Reference proteome</keyword>
<dbReference type="Pfam" id="PF01381">
    <property type="entry name" value="HTH_3"/>
    <property type="match status" value="1"/>
</dbReference>
<dbReference type="InterPro" id="IPR036286">
    <property type="entry name" value="LexA/Signal_pep-like_sf"/>
</dbReference>
<reference evidence="5 6" key="1">
    <citation type="submission" date="2024-09" db="EMBL/GenBank/DDBJ databases">
        <authorList>
            <person name="Sun Q."/>
            <person name="Mori K."/>
        </authorList>
    </citation>
    <scope>NUCLEOTIDE SEQUENCE [LARGE SCALE GENOMIC DNA]</scope>
    <source>
        <strain evidence="5 6">CCM 8545</strain>
    </source>
</reference>
<feature type="domain" description="HTH cro/C1-type" evidence="4">
    <location>
        <begin position="25"/>
        <end position="67"/>
    </location>
</feature>
<evidence type="ECO:0000256" key="1">
    <source>
        <dbReference type="ARBA" id="ARBA00023015"/>
    </source>
</evidence>
<dbReference type="PANTHER" id="PTHR40661">
    <property type="match status" value="1"/>
</dbReference>
<dbReference type="Pfam" id="PF00717">
    <property type="entry name" value="Peptidase_S24"/>
    <property type="match status" value="1"/>
</dbReference>
<comment type="caution">
    <text evidence="5">The sequence shown here is derived from an EMBL/GenBank/DDBJ whole genome shotgun (WGS) entry which is preliminary data.</text>
</comment>
<evidence type="ECO:0000256" key="3">
    <source>
        <dbReference type="ARBA" id="ARBA00023163"/>
    </source>
</evidence>
<evidence type="ECO:0000313" key="6">
    <source>
        <dbReference type="Proteomes" id="UP001589758"/>
    </source>
</evidence>